<dbReference type="InterPro" id="IPR036852">
    <property type="entry name" value="Peptidase_S8/S53_dom_sf"/>
</dbReference>
<dbReference type="SUPFAM" id="SSF52743">
    <property type="entry name" value="Subtilisin-like"/>
    <property type="match status" value="1"/>
</dbReference>
<dbReference type="PROSITE" id="PS00138">
    <property type="entry name" value="SUBTILASE_SER"/>
    <property type="match status" value="1"/>
</dbReference>
<dbReference type="SUPFAM" id="SSF49452">
    <property type="entry name" value="Starch-binding domain-like"/>
    <property type="match status" value="1"/>
</dbReference>
<evidence type="ECO:0000256" key="6">
    <source>
        <dbReference type="SAM" id="MobiDB-lite"/>
    </source>
</evidence>
<dbReference type="SUPFAM" id="SSF49785">
    <property type="entry name" value="Galactose-binding domain-like"/>
    <property type="match status" value="1"/>
</dbReference>
<comment type="caution">
    <text evidence="10">The sequence shown here is derived from an EMBL/GenBank/DDBJ whole genome shotgun (WGS) entry which is preliminary data.</text>
</comment>
<dbReference type="EMBL" id="JBHSRF010000047">
    <property type="protein sequence ID" value="MFC6084681.1"/>
    <property type="molecule type" value="Genomic_DNA"/>
</dbReference>
<evidence type="ECO:0000313" key="10">
    <source>
        <dbReference type="EMBL" id="MFC6084681.1"/>
    </source>
</evidence>
<dbReference type="InterPro" id="IPR013784">
    <property type="entry name" value="Carb-bd-like_fold"/>
</dbReference>
<keyword evidence="7" id="KW-0732">Signal</keyword>
<dbReference type="PROSITE" id="PS51318">
    <property type="entry name" value="TAT"/>
    <property type="match status" value="1"/>
</dbReference>
<evidence type="ECO:0000256" key="7">
    <source>
        <dbReference type="SAM" id="SignalP"/>
    </source>
</evidence>
<keyword evidence="3 5" id="KW-0378">Hydrolase</keyword>
<dbReference type="InterPro" id="IPR000209">
    <property type="entry name" value="Peptidase_S8/S53_dom"/>
</dbReference>
<dbReference type="InterPro" id="IPR021720">
    <property type="entry name" value="Malectin_dom"/>
</dbReference>
<evidence type="ECO:0000256" key="3">
    <source>
        <dbReference type="ARBA" id="ARBA00022801"/>
    </source>
</evidence>
<feature type="active site" description="Charge relay system" evidence="5">
    <location>
        <position position="405"/>
    </location>
</feature>
<organism evidence="10 11">
    <name type="scientific">Sphaerisporangium aureirubrum</name>
    <dbReference type="NCBI Taxonomy" id="1544736"/>
    <lineage>
        <taxon>Bacteria</taxon>
        <taxon>Bacillati</taxon>
        <taxon>Actinomycetota</taxon>
        <taxon>Actinomycetes</taxon>
        <taxon>Streptosporangiales</taxon>
        <taxon>Streptosporangiaceae</taxon>
        <taxon>Sphaerisporangium</taxon>
    </lineage>
</organism>
<keyword evidence="4 5" id="KW-0720">Serine protease</keyword>
<dbReference type="Gene3D" id="3.40.50.200">
    <property type="entry name" value="Peptidase S8/S53 domain"/>
    <property type="match status" value="1"/>
</dbReference>
<dbReference type="CDD" id="cd07481">
    <property type="entry name" value="Peptidases_S8_BacillopeptidaseF-like"/>
    <property type="match status" value="1"/>
</dbReference>
<dbReference type="InterPro" id="IPR006311">
    <property type="entry name" value="TAT_signal"/>
</dbReference>
<dbReference type="InterPro" id="IPR023828">
    <property type="entry name" value="Peptidase_S8_Ser-AS"/>
</dbReference>
<feature type="region of interest" description="Disordered" evidence="6">
    <location>
        <begin position="1033"/>
        <end position="1054"/>
    </location>
</feature>
<evidence type="ECO:0000256" key="1">
    <source>
        <dbReference type="ARBA" id="ARBA00011073"/>
    </source>
</evidence>
<dbReference type="Pfam" id="PF00082">
    <property type="entry name" value="Peptidase_S8"/>
    <property type="match status" value="1"/>
</dbReference>
<feature type="active site" description="Charge relay system" evidence="5">
    <location>
        <position position="236"/>
    </location>
</feature>
<gene>
    <name evidence="10" type="ORF">ACFP1K_26215</name>
</gene>
<dbReference type="InterPro" id="IPR015500">
    <property type="entry name" value="Peptidase_S8_subtilisin-rel"/>
</dbReference>
<dbReference type="PANTHER" id="PTHR43806">
    <property type="entry name" value="PEPTIDASE S8"/>
    <property type="match status" value="1"/>
</dbReference>
<feature type="domain" description="Peptidase S8/S53" evidence="8">
    <location>
        <begin position="180"/>
        <end position="445"/>
    </location>
</feature>
<dbReference type="Gene3D" id="2.60.40.1120">
    <property type="entry name" value="Carboxypeptidase-like, regulatory domain"/>
    <property type="match status" value="3"/>
</dbReference>
<dbReference type="InterPro" id="IPR008979">
    <property type="entry name" value="Galactose-bd-like_sf"/>
</dbReference>
<name>A0ABW1NNN9_9ACTN</name>
<reference evidence="11" key="1">
    <citation type="journal article" date="2019" name="Int. J. Syst. Evol. Microbiol.">
        <title>The Global Catalogue of Microorganisms (GCM) 10K type strain sequencing project: providing services to taxonomists for standard genome sequencing and annotation.</title>
        <authorList>
            <consortium name="The Broad Institute Genomics Platform"/>
            <consortium name="The Broad Institute Genome Sequencing Center for Infectious Disease"/>
            <person name="Wu L."/>
            <person name="Ma J."/>
        </authorList>
    </citation>
    <scope>NUCLEOTIDE SEQUENCE [LARGE SCALE GENOMIC DNA]</scope>
    <source>
        <strain evidence="11">JCM 30346</strain>
    </source>
</reference>
<sequence length="1169" mass="121502">MSISRLRRAVLIGITAFALLAPQSVAYGAAPAAPASDKIDRAVRADLSQDDKATFWVRLKDGADLRAARGARSKADKGRQVYRAKTELAASSQAGLRKLLKGARADFTPFWIVNMVKVTGDAELAARIAGLPEVAAIEPSKVVALPDPEPAKAEARAAGVEWNIDRVNAPRVWDELGDHGEGITIASIDTGVQWDHPSLVSQYRGTKPDGTVDHNHSWFDPAGACPAGVPCDDRGHGTHTVGTMVGGDGIGVAPGAKWIAAKACLTVGGCPDYALLAAGQWILAPTDLNGQNPRPDLAPDIVNNSWGGKGIDLWYTDMVAAWVAAGIFPAFSNGNEGPACGTTGTPGGYVASYSAGAFDASGHIAYFSSRGPGESGEIKPNISAPGVDIRSALPGGAYGLKSGTSMASPHVAATVALMWSASPPLRGDIDNTRALLDGTAADVDDGGCGGTAADNFVWGEGMLDSYAAVKATPAGELGTLTGTVTSAGSPVAGATVTISGPLSRTVPTAQDGTYRLPRLLSGEYRLTAKKFTYDDVTTTVTVSTDQTVTQDLSLTAQELSTVSGTVTSVGLPEAGATVTAAGTPATTVTDAEGRYALRLPHQTYDLKVTATSLCAEAVTVPVTVTGDQAEDIELASHIDGFGHTCRSGADAYVEGTTLEPLTYDDETQTLALPFAFPFYGGTYTSGVVSTNGFMTFGTDRYSHPTHGSVPSGGGPNAAIYPYWTDLGLFDEGAGLYTATIGTAPNRTFVVEWRKARFYGVDALISFEALLGEDGSIGFRYRGIDSTYAAGEKATVGIENGDGTDAFQYSLDVPALRDDQSLTFAARGHGLVSGTVTDANDGEPLAGATVKVGDAASLTTGADGTFLGQVLAGDHTLEVTAENYGTVTKEVTVTPGTRNRLDTALTTGRVTASTGQITLVMPTGTTRKGTVELSNPGAGTTYTVENDPAQTWLAVTPVSGSIEAGETVPLRVTASSTGVRPGTVRTGVLVVRSASGRAPAFPVLVSVVVPKLQIAVETGGKKVVDSTGDTWTPDRKYTRGGHGYVGDSKETTTTKPIAGTTDQTLFRTAREGMREYRFDNVPDGVYTIELGFAETHGKPPGKRVFDIKAEGNLVAQALDIARTAGRDTALTHRYTIPVTDGRLNITFTPRTGTPILNSIRVTERPDQTAG</sequence>
<evidence type="ECO:0000256" key="4">
    <source>
        <dbReference type="ARBA" id="ARBA00022825"/>
    </source>
</evidence>
<accession>A0ABW1NNN9</accession>
<feature type="domain" description="Malectin" evidence="9">
    <location>
        <begin position="1012"/>
        <end position="1149"/>
    </location>
</feature>
<feature type="signal peptide" evidence="7">
    <location>
        <begin position="1"/>
        <end position="26"/>
    </location>
</feature>
<dbReference type="SUPFAM" id="SSF49464">
    <property type="entry name" value="Carboxypeptidase regulatory domain-like"/>
    <property type="match status" value="2"/>
</dbReference>
<dbReference type="InterPro" id="IPR033857">
    <property type="entry name" value="Bacillopeptidase_F"/>
</dbReference>
<proteinExistence type="inferred from homology"/>
<feature type="active site" description="Charge relay system" evidence="5">
    <location>
        <position position="189"/>
    </location>
</feature>
<keyword evidence="2 5" id="KW-0645">Protease</keyword>
<dbReference type="PANTHER" id="PTHR43806:SF67">
    <property type="entry name" value="EGF-LIKE DOMAIN-CONTAINING PROTEIN"/>
    <property type="match status" value="1"/>
</dbReference>
<dbReference type="InterPro" id="IPR008969">
    <property type="entry name" value="CarboxyPept-like_regulatory"/>
</dbReference>
<dbReference type="InterPro" id="IPR050131">
    <property type="entry name" value="Peptidase_S8_subtilisin-like"/>
</dbReference>
<evidence type="ECO:0000256" key="5">
    <source>
        <dbReference type="PROSITE-ProRule" id="PRU01240"/>
    </source>
</evidence>
<keyword evidence="11" id="KW-1185">Reference proteome</keyword>
<dbReference type="Pfam" id="PF11721">
    <property type="entry name" value="Malectin"/>
    <property type="match status" value="1"/>
</dbReference>
<dbReference type="Pfam" id="PF13620">
    <property type="entry name" value="CarboxypepD_reg"/>
    <property type="match status" value="3"/>
</dbReference>
<evidence type="ECO:0000313" key="11">
    <source>
        <dbReference type="Proteomes" id="UP001596137"/>
    </source>
</evidence>
<evidence type="ECO:0000259" key="8">
    <source>
        <dbReference type="Pfam" id="PF00082"/>
    </source>
</evidence>
<evidence type="ECO:0000256" key="2">
    <source>
        <dbReference type="ARBA" id="ARBA00022670"/>
    </source>
</evidence>
<dbReference type="PROSITE" id="PS51892">
    <property type="entry name" value="SUBTILASE"/>
    <property type="match status" value="1"/>
</dbReference>
<protein>
    <submittedName>
        <fullName evidence="10">S8 family serine peptidase</fullName>
    </submittedName>
</protein>
<dbReference type="PRINTS" id="PR00723">
    <property type="entry name" value="SUBTILISIN"/>
</dbReference>
<dbReference type="Gene3D" id="2.60.120.430">
    <property type="entry name" value="Galactose-binding lectin"/>
    <property type="match status" value="1"/>
</dbReference>
<evidence type="ECO:0000259" key="9">
    <source>
        <dbReference type="Pfam" id="PF11721"/>
    </source>
</evidence>
<comment type="similarity">
    <text evidence="1 5">Belongs to the peptidase S8 family.</text>
</comment>
<dbReference type="RefSeq" id="WP_380758000.1">
    <property type="nucleotide sequence ID" value="NZ_JBHSRF010000047.1"/>
</dbReference>
<dbReference type="Proteomes" id="UP001596137">
    <property type="component" value="Unassembled WGS sequence"/>
</dbReference>
<feature type="chain" id="PRO_5046360699" evidence="7">
    <location>
        <begin position="27"/>
        <end position="1169"/>
    </location>
</feature>